<dbReference type="AlphaFoldDB" id="A0A0A0ET03"/>
<name>A0A0A0ET03_9GAMM</name>
<dbReference type="Proteomes" id="UP000030017">
    <property type="component" value="Unassembled WGS sequence"/>
</dbReference>
<accession>A0A0A0ET03</accession>
<feature type="compositionally biased region" description="Basic and acidic residues" evidence="1">
    <location>
        <begin position="221"/>
        <end position="230"/>
    </location>
</feature>
<evidence type="ECO:0000313" key="3">
    <source>
        <dbReference type="Proteomes" id="UP000030017"/>
    </source>
</evidence>
<organism evidence="2 3">
    <name type="scientific">Lysobacter concretionis Ko07 = DSM 16239</name>
    <dbReference type="NCBI Taxonomy" id="1122185"/>
    <lineage>
        <taxon>Bacteria</taxon>
        <taxon>Pseudomonadati</taxon>
        <taxon>Pseudomonadota</taxon>
        <taxon>Gammaproteobacteria</taxon>
        <taxon>Lysobacterales</taxon>
        <taxon>Lysobacteraceae</taxon>
        <taxon>Novilysobacter</taxon>
    </lineage>
</organism>
<comment type="caution">
    <text evidence="2">The sequence shown here is derived from an EMBL/GenBank/DDBJ whole genome shotgun (WGS) entry which is preliminary data.</text>
</comment>
<proteinExistence type="predicted"/>
<protein>
    <recommendedName>
        <fullName evidence="4">Replication protein</fullName>
    </recommendedName>
</protein>
<keyword evidence="3" id="KW-1185">Reference proteome</keyword>
<sequence>MICAARAAGVGDNDRFLVPADQLLSMIGSAADDQHQRRRLWQTLSDLSKAHIAYTSKRVDYAGTLVSSVVHDTKRRSKDETPTGWLAIRLNADLTPYLSDEVLFNDLRRKARLGKNYLACWLHDYIATHKVPPAKSVAAIRTECGSTTKQLRDFRSRLKAAMNHLMGGDEALVQSWSLDEQDRLVVVKKAETKVKLLPIIRHETSATPKKKSWQEQAATAARERRAGLNL</sequence>
<evidence type="ECO:0008006" key="4">
    <source>
        <dbReference type="Google" id="ProtNLM"/>
    </source>
</evidence>
<gene>
    <name evidence="2" type="ORF">N792_03890</name>
</gene>
<reference evidence="2 3" key="1">
    <citation type="submission" date="2013-08" db="EMBL/GenBank/DDBJ databases">
        <title>Genome sequencing of Lysobacter.</title>
        <authorList>
            <person name="Zhang S."/>
            <person name="Wang G."/>
        </authorList>
    </citation>
    <scope>NUCLEOTIDE SEQUENCE [LARGE SCALE GENOMIC DNA]</scope>
    <source>
        <strain evidence="2 3">Ko07</strain>
    </source>
</reference>
<evidence type="ECO:0000313" key="2">
    <source>
        <dbReference type="EMBL" id="KGM52267.1"/>
    </source>
</evidence>
<feature type="region of interest" description="Disordered" evidence="1">
    <location>
        <begin position="207"/>
        <end position="230"/>
    </location>
</feature>
<dbReference type="EMBL" id="AVPS01000003">
    <property type="protein sequence ID" value="KGM52267.1"/>
    <property type="molecule type" value="Genomic_DNA"/>
</dbReference>
<evidence type="ECO:0000256" key="1">
    <source>
        <dbReference type="SAM" id="MobiDB-lite"/>
    </source>
</evidence>